<evidence type="ECO:0000256" key="2">
    <source>
        <dbReference type="ARBA" id="ARBA00006617"/>
    </source>
</evidence>
<comment type="similarity">
    <text evidence="2">Belongs to the FMP52 family.</text>
</comment>
<dbReference type="OrthoDB" id="430436at2759"/>
<organism evidence="3 4">
    <name type="scientific">Piptocephalis cylindrospora</name>
    <dbReference type="NCBI Taxonomy" id="1907219"/>
    <lineage>
        <taxon>Eukaryota</taxon>
        <taxon>Fungi</taxon>
        <taxon>Fungi incertae sedis</taxon>
        <taxon>Zoopagomycota</taxon>
        <taxon>Zoopagomycotina</taxon>
        <taxon>Zoopagomycetes</taxon>
        <taxon>Zoopagales</taxon>
        <taxon>Piptocephalidaceae</taxon>
        <taxon>Piptocephalis</taxon>
    </lineage>
</organism>
<feature type="non-terminal residue" evidence="3">
    <location>
        <position position="1"/>
    </location>
</feature>
<evidence type="ECO:0000313" key="3">
    <source>
        <dbReference type="EMBL" id="RKP11272.1"/>
    </source>
</evidence>
<dbReference type="GO" id="GO:0005741">
    <property type="term" value="C:mitochondrial outer membrane"/>
    <property type="evidence" value="ECO:0007669"/>
    <property type="project" value="UniProtKB-SubCell"/>
</dbReference>
<name>A0A4P9XYT2_9FUNG</name>
<gene>
    <name evidence="3" type="ORF">BJ684DRAFT_22177</name>
</gene>
<evidence type="ECO:0008006" key="5">
    <source>
        <dbReference type="Google" id="ProtNLM"/>
    </source>
</evidence>
<evidence type="ECO:0000313" key="4">
    <source>
        <dbReference type="Proteomes" id="UP000267251"/>
    </source>
</evidence>
<reference evidence="4" key="1">
    <citation type="journal article" date="2018" name="Nat. Microbiol.">
        <title>Leveraging single-cell genomics to expand the fungal tree of life.</title>
        <authorList>
            <person name="Ahrendt S.R."/>
            <person name="Quandt C.A."/>
            <person name="Ciobanu D."/>
            <person name="Clum A."/>
            <person name="Salamov A."/>
            <person name="Andreopoulos B."/>
            <person name="Cheng J.F."/>
            <person name="Woyke T."/>
            <person name="Pelin A."/>
            <person name="Henrissat B."/>
            <person name="Reynolds N.K."/>
            <person name="Benny G.L."/>
            <person name="Smith M.E."/>
            <person name="James T.Y."/>
            <person name="Grigoriev I.V."/>
        </authorList>
    </citation>
    <scope>NUCLEOTIDE SEQUENCE [LARGE SCALE GENOMIC DNA]</scope>
</reference>
<dbReference type="PANTHER" id="PTHR14097:SF7">
    <property type="entry name" value="OXIDOREDUCTASE HTATIP2"/>
    <property type="match status" value="1"/>
</dbReference>
<comment type="subcellular location">
    <subcellularLocation>
        <location evidence="1">Mitochondrion outer membrane</location>
        <topology evidence="1">Peripheral membrane protein</topology>
    </subcellularLocation>
</comment>
<accession>A0A4P9XYT2</accession>
<dbReference type="Proteomes" id="UP000267251">
    <property type="component" value="Unassembled WGS sequence"/>
</dbReference>
<dbReference type="EMBL" id="KZ989053">
    <property type="protein sequence ID" value="RKP11272.1"/>
    <property type="molecule type" value="Genomic_DNA"/>
</dbReference>
<proteinExistence type="inferred from homology"/>
<sequence>PFVYVSSVGANPSAYFLYPRTKGKTEESLKAMGFPHLPLLRPGFLKTVEPREKPRTMEGLMGYVVPALDMVAGEARVSAPVTDVAKAMIRAAESAQASAQGEGEKEVRLLVNKDILELARAEKS</sequence>
<dbReference type="GO" id="GO:0051170">
    <property type="term" value="P:import into nucleus"/>
    <property type="evidence" value="ECO:0007669"/>
    <property type="project" value="TreeGrafter"/>
</dbReference>
<protein>
    <recommendedName>
        <fullName evidence="5">NAD(P)-binding domain-containing protein</fullName>
    </recommendedName>
</protein>
<evidence type="ECO:0000256" key="1">
    <source>
        <dbReference type="ARBA" id="ARBA00004450"/>
    </source>
</evidence>
<dbReference type="SUPFAM" id="SSF51735">
    <property type="entry name" value="NAD(P)-binding Rossmann-fold domains"/>
    <property type="match status" value="1"/>
</dbReference>
<keyword evidence="4" id="KW-1185">Reference proteome</keyword>
<dbReference type="AlphaFoldDB" id="A0A4P9XYT2"/>
<dbReference type="Gene3D" id="3.40.50.720">
    <property type="entry name" value="NAD(P)-binding Rossmann-like Domain"/>
    <property type="match status" value="1"/>
</dbReference>
<dbReference type="PANTHER" id="PTHR14097">
    <property type="entry name" value="OXIDOREDUCTASE HTATIP2"/>
    <property type="match status" value="1"/>
</dbReference>
<dbReference type="InterPro" id="IPR036291">
    <property type="entry name" value="NAD(P)-bd_dom_sf"/>
</dbReference>